<feature type="region of interest" description="Disordered" evidence="4">
    <location>
        <begin position="861"/>
        <end position="880"/>
    </location>
</feature>
<comment type="similarity">
    <text evidence="1">Belongs to the PPR family. P subfamily.</text>
</comment>
<accession>A0A7J7MSD4</accession>
<reference evidence="5 6" key="1">
    <citation type="journal article" date="2020" name="IScience">
        <title>Genome Sequencing of the Endangered Kingdonia uniflora (Circaeasteraceae, Ranunculales) Reveals Potential Mechanisms of Evolutionary Specialization.</title>
        <authorList>
            <person name="Sun Y."/>
            <person name="Deng T."/>
            <person name="Zhang A."/>
            <person name="Moore M.J."/>
            <person name="Landis J.B."/>
            <person name="Lin N."/>
            <person name="Zhang H."/>
            <person name="Zhang X."/>
            <person name="Huang J."/>
            <person name="Zhang X."/>
            <person name="Sun H."/>
            <person name="Wang H."/>
        </authorList>
    </citation>
    <scope>NUCLEOTIDE SEQUENCE [LARGE SCALE GENOMIC DNA]</scope>
    <source>
        <strain evidence="5">TB1705</strain>
        <tissue evidence="5">Leaf</tissue>
    </source>
</reference>
<dbReference type="AlphaFoldDB" id="A0A7J7MSD4"/>
<feature type="repeat" description="PPR" evidence="3">
    <location>
        <begin position="292"/>
        <end position="326"/>
    </location>
</feature>
<dbReference type="OrthoDB" id="185373at2759"/>
<dbReference type="InterPro" id="IPR002885">
    <property type="entry name" value="PPR_rpt"/>
</dbReference>
<dbReference type="Pfam" id="PF01535">
    <property type="entry name" value="PPR"/>
    <property type="match status" value="2"/>
</dbReference>
<evidence type="ECO:0008006" key="7">
    <source>
        <dbReference type="Google" id="ProtNLM"/>
    </source>
</evidence>
<dbReference type="GO" id="GO:0003729">
    <property type="term" value="F:mRNA binding"/>
    <property type="evidence" value="ECO:0007669"/>
    <property type="project" value="TreeGrafter"/>
</dbReference>
<evidence type="ECO:0000256" key="2">
    <source>
        <dbReference type="ARBA" id="ARBA00022737"/>
    </source>
</evidence>
<dbReference type="PANTHER" id="PTHR47938">
    <property type="entry name" value="RESPIRATORY COMPLEX I CHAPERONE (CIA84), PUTATIVE (AFU_ORTHOLOGUE AFUA_2G06020)-RELATED"/>
    <property type="match status" value="1"/>
</dbReference>
<gene>
    <name evidence="5" type="ORF">GIB67_038283</name>
</gene>
<dbReference type="Pfam" id="PF12854">
    <property type="entry name" value="PPR_1"/>
    <property type="match status" value="4"/>
</dbReference>
<evidence type="ECO:0000256" key="3">
    <source>
        <dbReference type="PROSITE-ProRule" id="PRU00708"/>
    </source>
</evidence>
<dbReference type="PROSITE" id="PS51375">
    <property type="entry name" value="PPR"/>
    <property type="match status" value="15"/>
</dbReference>
<feature type="repeat" description="PPR" evidence="3">
    <location>
        <begin position="595"/>
        <end position="629"/>
    </location>
</feature>
<organism evidence="5 6">
    <name type="scientific">Kingdonia uniflora</name>
    <dbReference type="NCBI Taxonomy" id="39325"/>
    <lineage>
        <taxon>Eukaryota</taxon>
        <taxon>Viridiplantae</taxon>
        <taxon>Streptophyta</taxon>
        <taxon>Embryophyta</taxon>
        <taxon>Tracheophyta</taxon>
        <taxon>Spermatophyta</taxon>
        <taxon>Magnoliopsida</taxon>
        <taxon>Ranunculales</taxon>
        <taxon>Circaeasteraceae</taxon>
        <taxon>Kingdonia</taxon>
    </lineage>
</organism>
<dbReference type="PANTHER" id="PTHR47938:SF21">
    <property type="entry name" value="OS02G0827900 PROTEIN"/>
    <property type="match status" value="1"/>
</dbReference>
<dbReference type="InterPro" id="IPR011990">
    <property type="entry name" value="TPR-like_helical_dom_sf"/>
</dbReference>
<dbReference type="Gene3D" id="1.25.40.10">
    <property type="entry name" value="Tetratricopeptide repeat domain"/>
    <property type="match status" value="7"/>
</dbReference>
<evidence type="ECO:0000256" key="1">
    <source>
        <dbReference type="ARBA" id="ARBA00007626"/>
    </source>
</evidence>
<evidence type="ECO:0000313" key="6">
    <source>
        <dbReference type="Proteomes" id="UP000541444"/>
    </source>
</evidence>
<feature type="repeat" description="PPR" evidence="3">
    <location>
        <begin position="327"/>
        <end position="361"/>
    </location>
</feature>
<protein>
    <recommendedName>
        <fullName evidence="7">Pentatricopeptide repeat-containing protein</fullName>
    </recommendedName>
</protein>
<dbReference type="NCBIfam" id="TIGR00756">
    <property type="entry name" value="PPR"/>
    <property type="match status" value="15"/>
</dbReference>
<feature type="repeat" description="PPR" evidence="3">
    <location>
        <begin position="215"/>
        <end position="249"/>
    </location>
</feature>
<feature type="repeat" description="PPR" evidence="3">
    <location>
        <begin position="362"/>
        <end position="396"/>
    </location>
</feature>
<feature type="repeat" description="PPR" evidence="3">
    <location>
        <begin position="560"/>
        <end position="594"/>
    </location>
</feature>
<comment type="caution">
    <text evidence="5">The sequence shown here is derived from an EMBL/GenBank/DDBJ whole genome shotgun (WGS) entry which is preliminary data.</text>
</comment>
<evidence type="ECO:0000313" key="5">
    <source>
        <dbReference type="EMBL" id="KAF6157815.1"/>
    </source>
</evidence>
<dbReference type="EMBL" id="JACGCM010001259">
    <property type="protein sequence ID" value="KAF6157815.1"/>
    <property type="molecule type" value="Genomic_DNA"/>
</dbReference>
<dbReference type="Pfam" id="PF13041">
    <property type="entry name" value="PPR_2"/>
    <property type="match status" value="5"/>
</dbReference>
<feature type="repeat" description="PPR" evidence="3">
    <location>
        <begin position="397"/>
        <end position="431"/>
    </location>
</feature>
<keyword evidence="2" id="KW-0677">Repeat</keyword>
<feature type="repeat" description="PPR" evidence="3">
    <location>
        <begin position="630"/>
        <end position="664"/>
    </location>
</feature>
<feature type="repeat" description="PPR" evidence="3">
    <location>
        <begin position="251"/>
        <end position="281"/>
    </location>
</feature>
<feature type="repeat" description="PPR" evidence="3">
    <location>
        <begin position="525"/>
        <end position="559"/>
    </location>
</feature>
<dbReference type="SUPFAM" id="SSF81901">
    <property type="entry name" value="HCP-like"/>
    <property type="match status" value="1"/>
</dbReference>
<evidence type="ECO:0000256" key="4">
    <source>
        <dbReference type="SAM" id="MobiDB-lite"/>
    </source>
</evidence>
<feature type="repeat" description="PPR" evidence="3">
    <location>
        <begin position="734"/>
        <end position="764"/>
    </location>
</feature>
<sequence length="880" mass="99390">MHQTTKLFKTLIKKTNIDDPSRIQHFFKHLLSSSPQISESHYNFIPIVTQILIRAKLLPEIDQLHSLLETSFLPLIALIQTSANFGLLDKALSQFKSLRKHFPTQPPPVHVYNILMRKCMSGDRVEMVSEIYRDMLVSKLLPETYTINLLISLFCDLGRLEDAQVLFDKMPIKGCLPNESSFGILINGYCKAGLGLQALEVFKKMGSLGVSSNSKRLIYNTLISCFCREGRVDEAETLVETMREKDGILPDVVTFNIRLSALCKTGKVVEASRIFEDMQGSCNEELGLPKPNLITFNQMLEGFFKEGMLDKAENCINCMKRDGAFTKLESYNIWLVGLVRNKMLAEARLVLEEMNEKGITPSIYSYNIVLDGLCKEGMFSDARFVMEYMRINGTSPDTVTYTTLLHGYCCKGKVFEANTILQEMISNGCFPNTFTCNILLQSLWKEEKISEAEKLLQKMNERGYGLDIVTCNIVIRGLCKSGKLDKAIMILDGMWIHGSAALGDLGNSFIGLVDNTNNRKKCLPDLVTYSTVIDGLCKAGRLDEAKKMFVEMVGKNVYPDSVIYDIFIQSYCKHGKISSALRVLRDMENRGCNPTTCSYNSLIRGLGVRGHTDEIYSLMNEMKEKGISPDIFTYNYLIGSLCEVGRMKDATSLLDTMVQNCVYPTVSSFCLLIRAFFKSCDFEAAKETFEIALSICGHKEGLYRLMLNELLVRGKVSEANELFLVIMDRGFDVRGYTYKNLIEGLCKEEMLDEACKLLRKMLGKTHGFDPSSFISVIDALGKSGNKHEANEFSERMMKMASDVTEEKKRNGEVYDGKELDQRKQQKDGFRGTEWRNISHRDDGSGVALKVIRRVQKGWGHGRMSSLQPQKNAIPDYWGDT</sequence>
<feature type="repeat" description="PPR" evidence="3">
    <location>
        <begin position="178"/>
        <end position="212"/>
    </location>
</feature>
<feature type="repeat" description="PPR" evidence="3">
    <location>
        <begin position="143"/>
        <end position="177"/>
    </location>
</feature>
<feature type="repeat" description="PPR" evidence="3">
    <location>
        <begin position="467"/>
        <end position="501"/>
    </location>
</feature>
<proteinExistence type="inferred from homology"/>
<name>A0A7J7MSD4_9MAGN</name>
<keyword evidence="6" id="KW-1185">Reference proteome</keyword>
<feature type="repeat" description="PPR" evidence="3">
    <location>
        <begin position="432"/>
        <end position="466"/>
    </location>
</feature>
<dbReference type="Proteomes" id="UP000541444">
    <property type="component" value="Unassembled WGS sequence"/>
</dbReference>